<evidence type="ECO:0000256" key="13">
    <source>
        <dbReference type="ARBA" id="ARBA00034003"/>
    </source>
</evidence>
<accession>A0A0F3KX27</accession>
<evidence type="ECO:0000256" key="1">
    <source>
        <dbReference type="ARBA" id="ARBA00012727"/>
    </source>
</evidence>
<evidence type="ECO:0000256" key="5">
    <source>
        <dbReference type="ARBA" id="ARBA00022723"/>
    </source>
</evidence>
<keyword evidence="2 15" id="KW-0436">Ligase</keyword>
<dbReference type="GO" id="GO:0003677">
    <property type="term" value="F:DNA binding"/>
    <property type="evidence" value="ECO:0007669"/>
    <property type="project" value="InterPro"/>
</dbReference>
<dbReference type="CDD" id="cd07972">
    <property type="entry name" value="OBF_DNA_ligase_Arch_LigB"/>
    <property type="match status" value="1"/>
</dbReference>
<evidence type="ECO:0000256" key="9">
    <source>
        <dbReference type="ARBA" id="ARBA00022842"/>
    </source>
</evidence>
<dbReference type="InterPro" id="IPR012308">
    <property type="entry name" value="DNA_ligase_ATP-dep_N"/>
</dbReference>
<dbReference type="NCBIfam" id="NF006701">
    <property type="entry name" value="PRK09247.1"/>
    <property type="match status" value="1"/>
</dbReference>
<dbReference type="RefSeq" id="WP_045829429.1">
    <property type="nucleotide sequence ID" value="NZ_JZRB01000019.1"/>
</dbReference>
<evidence type="ECO:0000256" key="3">
    <source>
        <dbReference type="ARBA" id="ARBA00022618"/>
    </source>
</evidence>
<reference evidence="15 16" key="1">
    <citation type="submission" date="2015-03" db="EMBL/GenBank/DDBJ databases">
        <title>Draft genome sequence of Luteibacter yeojuensis strain SU11.</title>
        <authorList>
            <person name="Sulaiman J."/>
            <person name="Priya K."/>
            <person name="Chan K.-G."/>
        </authorList>
    </citation>
    <scope>NUCLEOTIDE SEQUENCE [LARGE SCALE GENOMIC DNA]</scope>
    <source>
        <strain evidence="15 16">SU11</strain>
    </source>
</reference>
<dbReference type="EMBL" id="JZRB01000019">
    <property type="protein sequence ID" value="KJV34654.1"/>
    <property type="molecule type" value="Genomic_DNA"/>
</dbReference>
<keyword evidence="16" id="KW-1185">Reference proteome</keyword>
<keyword evidence="7" id="KW-0227">DNA damage</keyword>
<evidence type="ECO:0000256" key="4">
    <source>
        <dbReference type="ARBA" id="ARBA00022705"/>
    </source>
</evidence>
<dbReference type="GO" id="GO:0046872">
    <property type="term" value="F:metal ion binding"/>
    <property type="evidence" value="ECO:0007669"/>
    <property type="project" value="UniProtKB-KW"/>
</dbReference>
<evidence type="ECO:0000256" key="8">
    <source>
        <dbReference type="ARBA" id="ARBA00022840"/>
    </source>
</evidence>
<dbReference type="GO" id="GO:0006281">
    <property type="term" value="P:DNA repair"/>
    <property type="evidence" value="ECO:0007669"/>
    <property type="project" value="UniProtKB-KW"/>
</dbReference>
<dbReference type="OrthoDB" id="9767858at2"/>
<dbReference type="Gene3D" id="1.10.3260.10">
    <property type="entry name" value="DNA ligase, ATP-dependent, N-terminal domain"/>
    <property type="match status" value="1"/>
</dbReference>
<dbReference type="Gene3D" id="2.40.50.140">
    <property type="entry name" value="Nucleic acid-binding proteins"/>
    <property type="match status" value="1"/>
</dbReference>
<dbReference type="InterPro" id="IPR026333">
    <property type="entry name" value="ATP_dep_DNA_lig_pp_1105_fam"/>
</dbReference>
<keyword evidence="5" id="KW-0479">Metal-binding</keyword>
<dbReference type="InterPro" id="IPR012309">
    <property type="entry name" value="DNA_ligase_ATP-dep_C"/>
</dbReference>
<dbReference type="SUPFAM" id="SSF56091">
    <property type="entry name" value="DNA ligase/mRNA capping enzyme, catalytic domain"/>
    <property type="match status" value="1"/>
</dbReference>
<dbReference type="GO" id="GO:0051301">
    <property type="term" value="P:cell division"/>
    <property type="evidence" value="ECO:0007669"/>
    <property type="project" value="UniProtKB-KW"/>
</dbReference>
<dbReference type="InterPro" id="IPR036599">
    <property type="entry name" value="DNA_ligase_N_sf"/>
</dbReference>
<dbReference type="NCBIfam" id="TIGR04120">
    <property type="entry name" value="DNA_lig_bact"/>
    <property type="match status" value="1"/>
</dbReference>
<evidence type="ECO:0000256" key="11">
    <source>
        <dbReference type="ARBA" id="ARBA00023204"/>
    </source>
</evidence>
<dbReference type="PROSITE" id="PS00697">
    <property type="entry name" value="DNA_LIGASE_A1"/>
    <property type="match status" value="1"/>
</dbReference>
<evidence type="ECO:0000256" key="10">
    <source>
        <dbReference type="ARBA" id="ARBA00023172"/>
    </source>
</evidence>
<dbReference type="SUPFAM" id="SSF117018">
    <property type="entry name" value="ATP-dependent DNA ligase DNA-binding domain"/>
    <property type="match status" value="1"/>
</dbReference>
<comment type="catalytic activity">
    <reaction evidence="13">
        <text>ATP + (deoxyribonucleotide)n-3'-hydroxyl + 5'-phospho-(deoxyribonucleotide)m = (deoxyribonucleotide)n+m + AMP + diphosphate.</text>
        <dbReference type="EC" id="6.5.1.1"/>
    </reaction>
</comment>
<keyword evidence="10" id="KW-0233">DNA recombination</keyword>
<evidence type="ECO:0000256" key="7">
    <source>
        <dbReference type="ARBA" id="ARBA00022763"/>
    </source>
</evidence>
<dbReference type="InterPro" id="IPR012310">
    <property type="entry name" value="DNA_ligase_ATP-dep_cent"/>
</dbReference>
<keyword evidence="8" id="KW-0067">ATP-binding</keyword>
<evidence type="ECO:0000313" key="16">
    <source>
        <dbReference type="Proteomes" id="UP000033651"/>
    </source>
</evidence>
<dbReference type="AlphaFoldDB" id="A0A0F3KX27"/>
<sequence length="532" mass="59173">MHRFAALFEALDRTASTSAKRDAMAAYFAGAPAEDAAWAVYVLGGGKLKRTATSTEMRAALGAETGYAEWLIDDSYSHVGDLAETIALMLPRDDATGGSDTPLHVWMEARLPSLARLESAERIDALREWWRDLPASQVFLVNKLLTGSLRVGVSHRLVVQAIAQWTALPTDLIAHRLSGTWKPSAAAFRALAEAERPDEHAGERPYPFFLASPLEHGVETLGPVTDWVAEWKWDGIRAQLMRRGDDAILWSRGEERLDGRFPELENAANVLPAGCVIDGEILAWAPGEAHPMPFAALQKRIGKHKPGPKLLADTPVRLMAYDLLEYDGQDLRDTPLHARRARLEALLAGHAPTFMLSPPVAATTWADLATTRAQSRERRTEGLMLKRLDSPYRVGRKRGDWWKWKVDPYTIDAVLLYAQPGHGRRSGLFTDYTFGVWDGDTLVPVAKAYSGLDDTEIGKLDRWIRAHTIDRFGPVRSVQPTHVFELAFEAIQASGRHKAGVAVRFPRILRWRTDLAINDADHLDELRRLASG</sequence>
<dbReference type="Proteomes" id="UP000033651">
    <property type="component" value="Unassembled WGS sequence"/>
</dbReference>
<dbReference type="InterPro" id="IPR050191">
    <property type="entry name" value="ATP-dep_DNA_ligase"/>
</dbReference>
<dbReference type="SUPFAM" id="SSF50249">
    <property type="entry name" value="Nucleic acid-binding proteins"/>
    <property type="match status" value="1"/>
</dbReference>
<keyword evidence="9" id="KW-0460">Magnesium</keyword>
<keyword evidence="6" id="KW-0547">Nucleotide-binding</keyword>
<dbReference type="Pfam" id="PF04679">
    <property type="entry name" value="DNA_ligase_A_C"/>
    <property type="match status" value="1"/>
</dbReference>
<protein>
    <recommendedName>
        <fullName evidence="1">DNA ligase (ATP)</fullName>
        <ecNumber evidence="1">6.5.1.1</ecNumber>
    </recommendedName>
</protein>
<keyword evidence="12" id="KW-0131">Cell cycle</keyword>
<dbReference type="GO" id="GO:0006310">
    <property type="term" value="P:DNA recombination"/>
    <property type="evidence" value="ECO:0007669"/>
    <property type="project" value="UniProtKB-KW"/>
</dbReference>
<keyword evidence="4" id="KW-0235">DNA replication</keyword>
<feature type="domain" description="ATP-dependent DNA ligase family profile" evidence="14">
    <location>
        <begin position="309"/>
        <end position="438"/>
    </location>
</feature>
<dbReference type="PROSITE" id="PS50160">
    <property type="entry name" value="DNA_LIGASE_A3"/>
    <property type="match status" value="1"/>
</dbReference>
<evidence type="ECO:0000259" key="14">
    <source>
        <dbReference type="PROSITE" id="PS50160"/>
    </source>
</evidence>
<keyword evidence="11" id="KW-0234">DNA repair</keyword>
<dbReference type="Gene3D" id="3.30.470.30">
    <property type="entry name" value="DNA ligase/mRNA capping enzyme"/>
    <property type="match status" value="1"/>
</dbReference>
<dbReference type="PANTHER" id="PTHR45674:SF13">
    <property type="entry name" value="DNA LIGASE-RELATED"/>
    <property type="match status" value="1"/>
</dbReference>
<evidence type="ECO:0000256" key="2">
    <source>
        <dbReference type="ARBA" id="ARBA00022598"/>
    </source>
</evidence>
<dbReference type="InterPro" id="IPR012340">
    <property type="entry name" value="NA-bd_OB-fold"/>
</dbReference>
<evidence type="ECO:0000256" key="6">
    <source>
        <dbReference type="ARBA" id="ARBA00022741"/>
    </source>
</evidence>
<organism evidence="15 16">
    <name type="scientific">Luteibacter yeojuensis</name>
    <dbReference type="NCBI Taxonomy" id="345309"/>
    <lineage>
        <taxon>Bacteria</taxon>
        <taxon>Pseudomonadati</taxon>
        <taxon>Pseudomonadota</taxon>
        <taxon>Gammaproteobacteria</taxon>
        <taxon>Lysobacterales</taxon>
        <taxon>Rhodanobacteraceae</taxon>
        <taxon>Luteibacter</taxon>
    </lineage>
</organism>
<evidence type="ECO:0000256" key="12">
    <source>
        <dbReference type="ARBA" id="ARBA00023306"/>
    </source>
</evidence>
<dbReference type="PATRIC" id="fig|345309.4.peg.1222"/>
<dbReference type="Pfam" id="PF01068">
    <property type="entry name" value="DNA_ligase_A_M"/>
    <property type="match status" value="1"/>
</dbReference>
<gene>
    <name evidence="15" type="ORF">VI08_09910</name>
</gene>
<evidence type="ECO:0000313" key="15">
    <source>
        <dbReference type="EMBL" id="KJV34654.1"/>
    </source>
</evidence>
<dbReference type="GO" id="GO:0003910">
    <property type="term" value="F:DNA ligase (ATP) activity"/>
    <property type="evidence" value="ECO:0007669"/>
    <property type="project" value="UniProtKB-EC"/>
</dbReference>
<dbReference type="EC" id="6.5.1.1" evidence="1"/>
<dbReference type="PANTHER" id="PTHR45674">
    <property type="entry name" value="DNA LIGASE 1/3 FAMILY MEMBER"/>
    <property type="match status" value="1"/>
</dbReference>
<dbReference type="GO" id="GO:0006260">
    <property type="term" value="P:DNA replication"/>
    <property type="evidence" value="ECO:0007669"/>
    <property type="project" value="UniProtKB-KW"/>
</dbReference>
<dbReference type="CDD" id="cd07897">
    <property type="entry name" value="Adenylation_DNA_ligase_Bac1"/>
    <property type="match status" value="1"/>
</dbReference>
<dbReference type="GO" id="GO:0005524">
    <property type="term" value="F:ATP binding"/>
    <property type="evidence" value="ECO:0007669"/>
    <property type="project" value="UniProtKB-KW"/>
</dbReference>
<keyword evidence="3" id="KW-0132">Cell division</keyword>
<comment type="caution">
    <text evidence="15">The sequence shown here is derived from an EMBL/GenBank/DDBJ whole genome shotgun (WGS) entry which is preliminary data.</text>
</comment>
<name>A0A0F3KX27_9GAMM</name>
<proteinExistence type="predicted"/>
<dbReference type="Pfam" id="PF04675">
    <property type="entry name" value="DNA_ligase_A_N"/>
    <property type="match status" value="1"/>
</dbReference>
<dbReference type="InterPro" id="IPR016059">
    <property type="entry name" value="DNA_ligase_ATP-dep_CS"/>
</dbReference>